<reference evidence="1" key="1">
    <citation type="submission" date="2022-03" db="EMBL/GenBank/DDBJ databases">
        <authorList>
            <person name="Sayadi A."/>
        </authorList>
    </citation>
    <scope>NUCLEOTIDE SEQUENCE</scope>
</reference>
<dbReference type="OrthoDB" id="7902892at2759"/>
<name>A0A9P0PFI2_ACAOB</name>
<dbReference type="AlphaFoldDB" id="A0A9P0PFI2"/>
<sequence length="79" mass="8718">MTDMHLVYGMALGRPASVRTIQIEEAVLNKIEEDPTTSTGKIAHQLNLNHMANFERSATLSISDTMCASAFALRFAYKS</sequence>
<protein>
    <submittedName>
        <fullName evidence="1">Uncharacterized protein</fullName>
    </submittedName>
</protein>
<dbReference type="Proteomes" id="UP001152888">
    <property type="component" value="Unassembled WGS sequence"/>
</dbReference>
<evidence type="ECO:0000313" key="1">
    <source>
        <dbReference type="EMBL" id="CAH1983619.1"/>
    </source>
</evidence>
<accession>A0A9P0PFI2</accession>
<dbReference type="EMBL" id="CAKOFQ010006942">
    <property type="protein sequence ID" value="CAH1983619.1"/>
    <property type="molecule type" value="Genomic_DNA"/>
</dbReference>
<evidence type="ECO:0000313" key="2">
    <source>
        <dbReference type="Proteomes" id="UP001152888"/>
    </source>
</evidence>
<comment type="caution">
    <text evidence="1">The sequence shown here is derived from an EMBL/GenBank/DDBJ whole genome shotgun (WGS) entry which is preliminary data.</text>
</comment>
<keyword evidence="2" id="KW-1185">Reference proteome</keyword>
<proteinExistence type="predicted"/>
<gene>
    <name evidence="1" type="ORF">ACAOBT_LOCUS15649</name>
</gene>
<organism evidence="1 2">
    <name type="scientific">Acanthoscelides obtectus</name>
    <name type="common">Bean weevil</name>
    <name type="synonym">Bruchus obtectus</name>
    <dbReference type="NCBI Taxonomy" id="200917"/>
    <lineage>
        <taxon>Eukaryota</taxon>
        <taxon>Metazoa</taxon>
        <taxon>Ecdysozoa</taxon>
        <taxon>Arthropoda</taxon>
        <taxon>Hexapoda</taxon>
        <taxon>Insecta</taxon>
        <taxon>Pterygota</taxon>
        <taxon>Neoptera</taxon>
        <taxon>Endopterygota</taxon>
        <taxon>Coleoptera</taxon>
        <taxon>Polyphaga</taxon>
        <taxon>Cucujiformia</taxon>
        <taxon>Chrysomeloidea</taxon>
        <taxon>Chrysomelidae</taxon>
        <taxon>Bruchinae</taxon>
        <taxon>Bruchini</taxon>
        <taxon>Acanthoscelides</taxon>
    </lineage>
</organism>